<evidence type="ECO:0000313" key="6">
    <source>
        <dbReference type="EMBL" id="EEF79754.1"/>
    </source>
</evidence>
<name>C0N2H3_9GAMM</name>
<dbReference type="AlphaFoldDB" id="C0N2H3"/>
<evidence type="ECO:0000313" key="3">
    <source>
        <dbReference type="EMBL" id="EEF78808.1"/>
    </source>
</evidence>
<reference evidence="13" key="1">
    <citation type="submission" date="2008-01" db="EMBL/GenBank/DDBJ databases">
        <authorList>
            <person name="Schaefer H."/>
            <person name="Ferriera S."/>
            <person name="Johnson J."/>
            <person name="Kravitz S."/>
            <person name="Beeson K."/>
            <person name="Sutton G."/>
            <person name="Rogers Y.-H."/>
            <person name="Friedman R."/>
            <person name="Frazier M."/>
            <person name="Venter J.C."/>
        </authorList>
    </citation>
    <scope>NUCLEOTIDE SEQUENCE</scope>
    <source>
        <strain evidence="13">DMS010</strain>
    </source>
</reference>
<feature type="transmembrane region" description="Helical" evidence="1">
    <location>
        <begin position="106"/>
        <end position="129"/>
    </location>
</feature>
<dbReference type="Pfam" id="PF11351">
    <property type="entry name" value="GTA_holin_3TM"/>
    <property type="match status" value="1"/>
</dbReference>
<evidence type="ECO:0000313" key="11">
    <source>
        <dbReference type="EMBL" id="EEF80478.1"/>
    </source>
</evidence>
<dbReference type="Proteomes" id="UP000004679">
    <property type="component" value="Unassembled WGS sequence"/>
</dbReference>
<evidence type="ECO:0000313" key="7">
    <source>
        <dbReference type="EMBL" id="EEF80163.1"/>
    </source>
</evidence>
<evidence type="ECO:0000313" key="14">
    <source>
        <dbReference type="Proteomes" id="UP000004679"/>
    </source>
</evidence>
<dbReference type="EMBL" id="GG657898">
    <property type="protein sequence ID" value="EEF79754.1"/>
    <property type="molecule type" value="Genomic_DNA"/>
</dbReference>
<gene>
    <name evidence="10" type="ORF">MDMS009_1009</name>
    <name evidence="8" type="ORF">MDMS009_1170</name>
    <name evidence="9" type="ORF">MDMS009_1216</name>
    <name evidence="7" type="ORF">MDMS009_1320</name>
    <name evidence="6" type="ORF">MDMS009_1692</name>
    <name evidence="5" type="ORF">MDMS009_2355</name>
    <name evidence="4" type="ORF">MDMS009_2490</name>
    <name evidence="3" type="ORF">MDMS009_2552</name>
    <name evidence="2" type="ORF">MDMS009_3009</name>
    <name evidence="13" type="ORF">MDMS009_344</name>
    <name evidence="12" type="ORF">MDMS009_550</name>
    <name evidence="11" type="ORF">MDMS009_803</name>
</gene>
<dbReference type="EMBL" id="GG657893">
    <property type="protein sequence ID" value="EEF80396.1"/>
    <property type="molecule type" value="Genomic_DNA"/>
</dbReference>
<dbReference type="EMBL" id="GG657895">
    <property type="protein sequence ID" value="EEF80320.1"/>
    <property type="molecule type" value="Genomic_DNA"/>
</dbReference>
<reference evidence="13 14" key="2">
    <citation type="journal article" date="2011" name="J. Bacteriol.">
        <title>Draft genome sequence of the chemolithoheterotrophic, halophilic methylotroph Methylophaga thiooxydans DMS010.</title>
        <authorList>
            <person name="Boden R."/>
            <person name="Ferriera S."/>
            <person name="Johnson J."/>
            <person name="Kelly D.P."/>
            <person name="Murrell J.C."/>
            <person name="Schafer H."/>
        </authorList>
    </citation>
    <scope>NUCLEOTIDE SEQUENCE [LARGE SCALE GENOMIC DNA]</scope>
    <source>
        <strain evidence="13 14">DMS010</strain>
    </source>
</reference>
<evidence type="ECO:0000313" key="13">
    <source>
        <dbReference type="EMBL" id="EEF81024.1"/>
    </source>
</evidence>
<accession>C0N2H3</accession>
<dbReference type="EMBL" id="GG657903">
    <property type="protein sequence ID" value="EEF78973.1"/>
    <property type="molecule type" value="Genomic_DNA"/>
</dbReference>
<dbReference type="HOGENOM" id="CLU_120994_0_0_6"/>
<proteinExistence type="predicted"/>
<feature type="transmembrane region" description="Helical" evidence="1">
    <location>
        <begin position="135"/>
        <end position="156"/>
    </location>
</feature>
<keyword evidence="1" id="KW-1133">Transmembrane helix</keyword>
<keyword evidence="14" id="KW-1185">Reference proteome</keyword>
<evidence type="ECO:0008006" key="15">
    <source>
        <dbReference type="Google" id="ProtNLM"/>
    </source>
</evidence>
<keyword evidence="1" id="KW-0472">Membrane</keyword>
<evidence type="ECO:0000313" key="9">
    <source>
        <dbReference type="EMBL" id="EEF80320.1"/>
    </source>
</evidence>
<keyword evidence="1" id="KW-0812">Transmembrane</keyword>
<evidence type="ECO:0000313" key="5">
    <source>
        <dbReference type="EMBL" id="EEF79095.1"/>
    </source>
</evidence>
<dbReference type="EMBL" id="GG657896">
    <property type="protein sequence ID" value="EEF80163.1"/>
    <property type="molecule type" value="Genomic_DNA"/>
</dbReference>
<dbReference type="EMBL" id="GG657904">
    <property type="protein sequence ID" value="EEF78808.1"/>
    <property type="molecule type" value="Genomic_DNA"/>
</dbReference>
<evidence type="ECO:0000313" key="8">
    <source>
        <dbReference type="EMBL" id="EEF80274.1"/>
    </source>
</evidence>
<evidence type="ECO:0000313" key="10">
    <source>
        <dbReference type="EMBL" id="EEF80396.1"/>
    </source>
</evidence>
<dbReference type="EMBL" id="GG657888">
    <property type="protein sequence ID" value="EEF80823.1"/>
    <property type="molecule type" value="Genomic_DNA"/>
</dbReference>
<evidence type="ECO:0000313" key="12">
    <source>
        <dbReference type="EMBL" id="EEF80823.1"/>
    </source>
</evidence>
<sequence length="192" mass="20648">MEPISIALGLAQFVPGLTRLLMGDRAGNVADKVVKAANAVTGAGNADEALAKIKHDPELQLKLQKEMNVIVLAELEAENKQLATINATMRTEYTSGDSFVRRWRPFFGYTIAVTWFVQMSALGIVIVISPNDAPAVINAMVNLSGMWAIALAVLGVSVKKRSDDKQVSAGQTPPPGVFQNLSTLLSRNKESK</sequence>
<dbReference type="RefSeq" id="WP_008290135.1">
    <property type="nucleotide sequence ID" value="NZ_GG657884.1"/>
</dbReference>
<dbReference type="EMBL" id="GG657884">
    <property type="protein sequence ID" value="EEF81024.1"/>
    <property type="molecule type" value="Genomic_DNA"/>
</dbReference>
<evidence type="ECO:0000313" key="2">
    <source>
        <dbReference type="EMBL" id="EEF78465.1"/>
    </source>
</evidence>
<dbReference type="OrthoDB" id="7366354at2"/>
<organism evidence="13 14">
    <name type="scientific">Methylophaga thiooxydans DMS010</name>
    <dbReference type="NCBI Taxonomy" id="637616"/>
    <lineage>
        <taxon>Bacteria</taxon>
        <taxon>Pseudomonadati</taxon>
        <taxon>Pseudomonadota</taxon>
        <taxon>Gammaproteobacteria</taxon>
        <taxon>Thiotrichales</taxon>
        <taxon>Piscirickettsiaceae</taxon>
        <taxon>Methylophaga</taxon>
    </lineage>
</organism>
<dbReference type="EMBL" id="GG657895">
    <property type="protein sequence ID" value="EEF80274.1"/>
    <property type="molecule type" value="Genomic_DNA"/>
</dbReference>
<dbReference type="EMBL" id="GG657907">
    <property type="protein sequence ID" value="EEF78465.1"/>
    <property type="molecule type" value="Genomic_DNA"/>
</dbReference>
<dbReference type="EMBL" id="GG657892">
    <property type="protein sequence ID" value="EEF80478.1"/>
    <property type="molecule type" value="Genomic_DNA"/>
</dbReference>
<protein>
    <recommendedName>
        <fullName evidence="15">Holin of 3TMs, for gene-transfer release</fullName>
    </recommendedName>
</protein>
<dbReference type="InterPro" id="IPR021497">
    <property type="entry name" value="GTA_holin_3TM"/>
</dbReference>
<evidence type="ECO:0000313" key="4">
    <source>
        <dbReference type="EMBL" id="EEF78973.1"/>
    </source>
</evidence>
<dbReference type="EMBL" id="GG657900">
    <property type="protein sequence ID" value="EEF79095.1"/>
    <property type="molecule type" value="Genomic_DNA"/>
</dbReference>
<evidence type="ECO:0000256" key="1">
    <source>
        <dbReference type="SAM" id="Phobius"/>
    </source>
</evidence>